<dbReference type="EMBL" id="MU003722">
    <property type="protein sequence ID" value="KAF2802630.1"/>
    <property type="molecule type" value="Genomic_DNA"/>
</dbReference>
<evidence type="ECO:0000256" key="1">
    <source>
        <dbReference type="SAM" id="MobiDB-lite"/>
    </source>
</evidence>
<proteinExistence type="predicted"/>
<evidence type="ECO:0000313" key="3">
    <source>
        <dbReference type="Proteomes" id="UP000504636"/>
    </source>
</evidence>
<dbReference type="AlphaFoldDB" id="A0A6A6Y1U8"/>
<evidence type="ECO:0000313" key="4">
    <source>
        <dbReference type="RefSeq" id="XP_033569594.1"/>
    </source>
</evidence>
<organism evidence="2">
    <name type="scientific">Mytilinidion resinicola</name>
    <dbReference type="NCBI Taxonomy" id="574789"/>
    <lineage>
        <taxon>Eukaryota</taxon>
        <taxon>Fungi</taxon>
        <taxon>Dikarya</taxon>
        <taxon>Ascomycota</taxon>
        <taxon>Pezizomycotina</taxon>
        <taxon>Dothideomycetes</taxon>
        <taxon>Pleosporomycetidae</taxon>
        <taxon>Mytilinidiales</taxon>
        <taxon>Mytilinidiaceae</taxon>
        <taxon>Mytilinidion</taxon>
    </lineage>
</organism>
<dbReference type="Proteomes" id="UP000504636">
    <property type="component" value="Unplaced"/>
</dbReference>
<reference evidence="2 4" key="1">
    <citation type="journal article" date="2020" name="Stud. Mycol.">
        <title>101 Dothideomycetes genomes: a test case for predicting lifestyles and emergence of pathogens.</title>
        <authorList>
            <person name="Haridas S."/>
            <person name="Albert R."/>
            <person name="Binder M."/>
            <person name="Bloem J."/>
            <person name="Labutti K."/>
            <person name="Salamov A."/>
            <person name="Andreopoulos B."/>
            <person name="Baker S."/>
            <person name="Barry K."/>
            <person name="Bills G."/>
            <person name="Bluhm B."/>
            <person name="Cannon C."/>
            <person name="Castanera R."/>
            <person name="Culley D."/>
            <person name="Daum C."/>
            <person name="Ezra D."/>
            <person name="Gonzalez J."/>
            <person name="Henrissat B."/>
            <person name="Kuo A."/>
            <person name="Liang C."/>
            <person name="Lipzen A."/>
            <person name="Lutzoni F."/>
            <person name="Magnuson J."/>
            <person name="Mondo S."/>
            <person name="Nolan M."/>
            <person name="Ohm R."/>
            <person name="Pangilinan J."/>
            <person name="Park H.-J."/>
            <person name="Ramirez L."/>
            <person name="Alfaro M."/>
            <person name="Sun H."/>
            <person name="Tritt A."/>
            <person name="Yoshinaga Y."/>
            <person name="Zwiers L.-H."/>
            <person name="Turgeon B."/>
            <person name="Goodwin S."/>
            <person name="Spatafora J."/>
            <person name="Crous P."/>
            <person name="Grigoriev I."/>
        </authorList>
    </citation>
    <scope>NUCLEOTIDE SEQUENCE</scope>
    <source>
        <strain evidence="2 4">CBS 304.34</strain>
    </source>
</reference>
<dbReference type="RefSeq" id="XP_033569594.1">
    <property type="nucleotide sequence ID" value="XM_033726249.1"/>
</dbReference>
<accession>A0A6A6Y1U8</accession>
<sequence>MSSKCPVTPRKRPLEPEKHNETPTRSHIKAVIALNDWAGVQSNKADNLRKMEEVINSMDEAKSKALTWQQLRQKAGIDKKIHWITIRQYMQSLDFAKCIACTKTWMAPHTRTARIDWCTEMLAK</sequence>
<dbReference type="GeneID" id="54467142"/>
<gene>
    <name evidence="2 4" type="ORF">BDZ99DRAFT_527353</name>
</gene>
<dbReference type="OrthoDB" id="3943628at2759"/>
<reference evidence="4" key="3">
    <citation type="submission" date="2025-04" db="UniProtKB">
        <authorList>
            <consortium name="RefSeq"/>
        </authorList>
    </citation>
    <scope>IDENTIFICATION</scope>
    <source>
        <strain evidence="4">CBS 304.34</strain>
    </source>
</reference>
<evidence type="ECO:0000313" key="2">
    <source>
        <dbReference type="EMBL" id="KAF2802630.1"/>
    </source>
</evidence>
<name>A0A6A6Y1U8_9PEZI</name>
<keyword evidence="3" id="KW-1185">Reference proteome</keyword>
<feature type="region of interest" description="Disordered" evidence="1">
    <location>
        <begin position="1"/>
        <end position="24"/>
    </location>
</feature>
<feature type="compositionally biased region" description="Basic and acidic residues" evidence="1">
    <location>
        <begin position="12"/>
        <end position="24"/>
    </location>
</feature>
<reference evidence="4" key="2">
    <citation type="submission" date="2020-04" db="EMBL/GenBank/DDBJ databases">
        <authorList>
            <consortium name="NCBI Genome Project"/>
        </authorList>
    </citation>
    <scope>NUCLEOTIDE SEQUENCE</scope>
    <source>
        <strain evidence="4">CBS 304.34</strain>
    </source>
</reference>
<protein>
    <submittedName>
        <fullName evidence="2 4">Uncharacterized protein</fullName>
    </submittedName>
</protein>